<protein>
    <submittedName>
        <fullName evidence="1">Uncharacterized protein</fullName>
    </submittedName>
</protein>
<dbReference type="Proteomes" id="UP000308600">
    <property type="component" value="Unassembled WGS sequence"/>
</dbReference>
<sequence>MRLFLLLNVVVLFQRVLAQTATITNAAGLTVVQVVTTDPIAHSPITTTILTLSASSTSAAPIPDDPGVQQGPVGQPAPTPDDPGGPTPYTYTTVINGVTTRVADIFTPTNPATTPPSVPAIGTVMDYSSWLAVYGPPSTTAGAISVSPPYSPTLWTGILLSSVVALLSGCWVLL</sequence>
<gene>
    <name evidence="1" type="ORF">BDN72DRAFT_844508</name>
</gene>
<evidence type="ECO:0000313" key="1">
    <source>
        <dbReference type="EMBL" id="TFK66293.1"/>
    </source>
</evidence>
<accession>A0ACD3AK94</accession>
<keyword evidence="2" id="KW-1185">Reference proteome</keyword>
<evidence type="ECO:0000313" key="2">
    <source>
        <dbReference type="Proteomes" id="UP000308600"/>
    </source>
</evidence>
<proteinExistence type="predicted"/>
<dbReference type="EMBL" id="ML208409">
    <property type="protein sequence ID" value="TFK66293.1"/>
    <property type="molecule type" value="Genomic_DNA"/>
</dbReference>
<reference evidence="1 2" key="1">
    <citation type="journal article" date="2019" name="Nat. Ecol. Evol.">
        <title>Megaphylogeny resolves global patterns of mushroom evolution.</title>
        <authorList>
            <person name="Varga T."/>
            <person name="Krizsan K."/>
            <person name="Foldi C."/>
            <person name="Dima B."/>
            <person name="Sanchez-Garcia M."/>
            <person name="Sanchez-Ramirez S."/>
            <person name="Szollosi G.J."/>
            <person name="Szarkandi J.G."/>
            <person name="Papp V."/>
            <person name="Albert L."/>
            <person name="Andreopoulos W."/>
            <person name="Angelini C."/>
            <person name="Antonin V."/>
            <person name="Barry K.W."/>
            <person name="Bougher N.L."/>
            <person name="Buchanan P."/>
            <person name="Buyck B."/>
            <person name="Bense V."/>
            <person name="Catcheside P."/>
            <person name="Chovatia M."/>
            <person name="Cooper J."/>
            <person name="Damon W."/>
            <person name="Desjardin D."/>
            <person name="Finy P."/>
            <person name="Geml J."/>
            <person name="Haridas S."/>
            <person name="Hughes K."/>
            <person name="Justo A."/>
            <person name="Karasinski D."/>
            <person name="Kautmanova I."/>
            <person name="Kiss B."/>
            <person name="Kocsube S."/>
            <person name="Kotiranta H."/>
            <person name="LaButti K.M."/>
            <person name="Lechner B.E."/>
            <person name="Liimatainen K."/>
            <person name="Lipzen A."/>
            <person name="Lukacs Z."/>
            <person name="Mihaltcheva S."/>
            <person name="Morgado L.N."/>
            <person name="Niskanen T."/>
            <person name="Noordeloos M.E."/>
            <person name="Ohm R.A."/>
            <person name="Ortiz-Santana B."/>
            <person name="Ovrebo C."/>
            <person name="Racz N."/>
            <person name="Riley R."/>
            <person name="Savchenko A."/>
            <person name="Shiryaev A."/>
            <person name="Soop K."/>
            <person name="Spirin V."/>
            <person name="Szebenyi C."/>
            <person name="Tomsovsky M."/>
            <person name="Tulloss R.E."/>
            <person name="Uehling J."/>
            <person name="Grigoriev I.V."/>
            <person name="Vagvolgyi C."/>
            <person name="Papp T."/>
            <person name="Martin F.M."/>
            <person name="Miettinen O."/>
            <person name="Hibbett D.S."/>
            <person name="Nagy L.G."/>
        </authorList>
    </citation>
    <scope>NUCLEOTIDE SEQUENCE [LARGE SCALE GENOMIC DNA]</scope>
    <source>
        <strain evidence="1 2">NL-1719</strain>
    </source>
</reference>
<name>A0ACD3AK94_9AGAR</name>
<organism evidence="1 2">
    <name type="scientific">Pluteus cervinus</name>
    <dbReference type="NCBI Taxonomy" id="181527"/>
    <lineage>
        <taxon>Eukaryota</taxon>
        <taxon>Fungi</taxon>
        <taxon>Dikarya</taxon>
        <taxon>Basidiomycota</taxon>
        <taxon>Agaricomycotina</taxon>
        <taxon>Agaricomycetes</taxon>
        <taxon>Agaricomycetidae</taxon>
        <taxon>Agaricales</taxon>
        <taxon>Pluteineae</taxon>
        <taxon>Pluteaceae</taxon>
        <taxon>Pluteus</taxon>
    </lineage>
</organism>